<name>A0ACC1T258_9APHY</name>
<comment type="caution">
    <text evidence="1">The sequence shown here is derived from an EMBL/GenBank/DDBJ whole genome shotgun (WGS) entry which is preliminary data.</text>
</comment>
<sequence>MHRTGICHRPARPFTASSRSEYRVNDYARRRSSSWRNSSAATSCPATTHPRPLNYSTSFLVETENVQFIEAVETQLLAIAHEGGSMKCSPALLWMQLEPHVLKICVSNQMSQPKNLCGDAGWIRKSDANFYLDVRAASRTQDRILRDAVFGRISQLLNRVYQLSNFRTLVFLDGSPRTQCVDPAYIARRIIALRHTVLAELKGMETLILPEPLARQLLLEATEGQESASPLFPSLRSVSLLKLPNHPLPGPLLNELGRALQMKLDFAGAVSFHRVYPNAPNPCLVLSDLGTVGLPLSSRDAEAIKSRAEQAPFGIGERTVVDKSVRDTWQMSPDMVKFANLAWEIWLKSVVHDICKTLGVVEATSRPRWELHKLLLYETGSHFLPHVDTEKGDGMFATIVIALPSQFTGGATHVTHGGMSAAYDCSTTSDVQTSVMAWYIDVTHEVKPITSGYRLALSLNLIHTTTALRPAPSGNKKVLAALRKVLLAWRADAGLCTPDKILYLLEHKYSQANLRGSALKGSDAQRVALLHMLGKELGFCLGLATVECHAYGTADCEEPASDDWASHSRACSPDVGFEEIDIDVTITNFVDLESTPITGNLVLHDAMETIPGGDNYEFEEAFPKGPHYKQEFEGYTGNESATLERWYRRTVLVIWPKYANGAVTNSVDSTYNDLYTDIGRLDTATEEVRGLIDYVLNRSDPSKLNGEHLPELICGAAYRWGDVGLWRHAVDACAEKLGLATLDIGSLSAAAKQFGFEEVRPRAQIQRETNNKEVFTFFDQLRALDWNGDSKKQTRTTRQSRKKTRASKSRNHSTPEAVVTEWIELQRTAAKAALRKLRPDDFEMLMGFAQEHGLVYIRDDILPQIVSSADPSLLRELAVYVANEKDFAPESDHEVRHDVFSRILKAAVSRFSLAPATQPTRSYHQFEPKTTESGLKLALETVKSYFDSCFALQCPDLAGALIGTVAHYSEEQTWSDSTLCVQTLTVPFLEYVQDYLATHPGAVGTPEFSRLQIATIVPTVNTIVAYPQFATREELRRLLRTEILSEDKSVFETYLLPHIDTLASWSKTALILAEELHSNSEFVTFPAEHKGPRLPEILILLTREHARHCDTTSCEAIISAISVCIRMKALVEIGTVMDRVLHVNNLRIQGYRWRGAATYADDVILPLPGRLRQLALKHDVLDAMSPAFRSIARTWIHNFLPTAVAEPTARINAIRAWQCDCQSCRFVRAFLLSDPDQSRECRKIGAQDIKHVEAYLRQFVTSEGATWHITHTIPEGLRITKTKLLHDCTVWKVGKTKAIKLLHDISPDEEERRRILGDEYAELVRRVEGAPAPAAAAPQVPPVAETPRDRAQGTIDNGPRRLTNARIGARPTKRAKTSRR</sequence>
<accession>A0ACC1T258</accession>
<evidence type="ECO:0000313" key="2">
    <source>
        <dbReference type="Proteomes" id="UP001148662"/>
    </source>
</evidence>
<reference evidence="1" key="1">
    <citation type="submission" date="2022-07" db="EMBL/GenBank/DDBJ databases">
        <title>Genome Sequence of Phlebia brevispora.</title>
        <authorList>
            <person name="Buettner E."/>
        </authorList>
    </citation>
    <scope>NUCLEOTIDE SEQUENCE</scope>
    <source>
        <strain evidence="1">MPL23</strain>
    </source>
</reference>
<keyword evidence="2" id="KW-1185">Reference proteome</keyword>
<dbReference type="Proteomes" id="UP001148662">
    <property type="component" value="Unassembled WGS sequence"/>
</dbReference>
<proteinExistence type="predicted"/>
<organism evidence="1 2">
    <name type="scientific">Phlebia brevispora</name>
    <dbReference type="NCBI Taxonomy" id="194682"/>
    <lineage>
        <taxon>Eukaryota</taxon>
        <taxon>Fungi</taxon>
        <taxon>Dikarya</taxon>
        <taxon>Basidiomycota</taxon>
        <taxon>Agaricomycotina</taxon>
        <taxon>Agaricomycetes</taxon>
        <taxon>Polyporales</taxon>
        <taxon>Meruliaceae</taxon>
        <taxon>Phlebia</taxon>
    </lineage>
</organism>
<dbReference type="EMBL" id="JANHOG010000859">
    <property type="protein sequence ID" value="KAJ3551126.1"/>
    <property type="molecule type" value="Genomic_DNA"/>
</dbReference>
<gene>
    <name evidence="1" type="ORF">NM688_g4911</name>
</gene>
<protein>
    <submittedName>
        <fullName evidence="1">Uncharacterized protein</fullName>
    </submittedName>
</protein>
<evidence type="ECO:0000313" key="1">
    <source>
        <dbReference type="EMBL" id="KAJ3551126.1"/>
    </source>
</evidence>